<evidence type="ECO:0000313" key="2">
    <source>
        <dbReference type="Proteomes" id="UP000281771"/>
    </source>
</evidence>
<protein>
    <submittedName>
        <fullName evidence="1">Uncharacterized protein</fullName>
    </submittedName>
</protein>
<evidence type="ECO:0000313" key="1">
    <source>
        <dbReference type="EMBL" id="RRD32305.1"/>
    </source>
</evidence>
<proteinExistence type="predicted"/>
<dbReference type="AlphaFoldDB" id="A0A3P1VFN6"/>
<reference evidence="1 2" key="1">
    <citation type="submission" date="2018-11" db="EMBL/GenBank/DDBJ databases">
        <title>Genomes From Bacteria Associated with the Canine Oral Cavity: a Test Case for Automated Genome-Based Taxonomic Assignment.</title>
        <authorList>
            <person name="Coil D.A."/>
            <person name="Jospin G."/>
            <person name="Darling A.E."/>
            <person name="Wallis C."/>
            <person name="Davis I.J."/>
            <person name="Harris S."/>
            <person name="Eisen J.A."/>
            <person name="Holcombe L.J."/>
            <person name="O'Flynn C."/>
        </authorList>
    </citation>
    <scope>NUCLEOTIDE SEQUENCE [LARGE SCALE GENOMIC DNA]</scope>
    <source>
        <strain evidence="1 2">OH4621_COT-116</strain>
    </source>
</reference>
<accession>A0A3P1VFN6</accession>
<gene>
    <name evidence="1" type="ORF">EII38_00810</name>
</gene>
<name>A0A3P1VFN6_9STRE</name>
<organism evidence="1 2">
    <name type="scientific">Streptococcus minor</name>
    <dbReference type="NCBI Taxonomy" id="229549"/>
    <lineage>
        <taxon>Bacteria</taxon>
        <taxon>Bacillati</taxon>
        <taxon>Bacillota</taxon>
        <taxon>Bacilli</taxon>
        <taxon>Lactobacillales</taxon>
        <taxon>Streptococcaceae</taxon>
        <taxon>Streptococcus</taxon>
    </lineage>
</organism>
<dbReference type="RefSeq" id="WP_124775250.1">
    <property type="nucleotide sequence ID" value="NZ_RQZA01000001.1"/>
</dbReference>
<dbReference type="Proteomes" id="UP000281771">
    <property type="component" value="Unassembled WGS sequence"/>
</dbReference>
<sequence length="238" mass="27974">MTNHKKDLEEFVQDNLSGDKEAIRESILTLIKYSNNIHEEDKQNLINIIEKDDTYNFLKEVFYYVVERTTNIKEDLGVKNIEELESKIFSTDNNATLERLCLVAFDMESVNCMYLCMEKMTNNAHIERVVSYIIDYNFGGSSDIELFVNKLISKMTNNLYISKIMRRVISKNSLTRDSKVAFINSHIKQFKNDKYLFDILTFMIDNGYIDEVLSNKELLSNETYIKKLNYIIDKTQKL</sequence>
<dbReference type="EMBL" id="RQZA01000001">
    <property type="protein sequence ID" value="RRD32305.1"/>
    <property type="molecule type" value="Genomic_DNA"/>
</dbReference>
<comment type="caution">
    <text evidence="1">The sequence shown here is derived from an EMBL/GenBank/DDBJ whole genome shotgun (WGS) entry which is preliminary data.</text>
</comment>
<keyword evidence="2" id="KW-1185">Reference proteome</keyword>